<protein>
    <recommendedName>
        <fullName evidence="4">Secreted protein</fullName>
    </recommendedName>
</protein>
<proteinExistence type="predicted"/>
<organism evidence="2 3">
    <name type="scientific">Brachionus plicatilis</name>
    <name type="common">Marine rotifer</name>
    <name type="synonym">Brachionus muelleri</name>
    <dbReference type="NCBI Taxonomy" id="10195"/>
    <lineage>
        <taxon>Eukaryota</taxon>
        <taxon>Metazoa</taxon>
        <taxon>Spiralia</taxon>
        <taxon>Gnathifera</taxon>
        <taxon>Rotifera</taxon>
        <taxon>Eurotatoria</taxon>
        <taxon>Monogononta</taxon>
        <taxon>Pseudotrocha</taxon>
        <taxon>Ploima</taxon>
        <taxon>Brachionidae</taxon>
        <taxon>Brachionus</taxon>
    </lineage>
</organism>
<evidence type="ECO:0000256" key="1">
    <source>
        <dbReference type="SAM" id="SignalP"/>
    </source>
</evidence>
<sequence length="79" mass="8769">MAGILSLLSFNILYKLCTPVVVSSEMPLMPSKNCGYLSWTRLVKSPPSSRIMFNGWPSGKTRVCSMHHKYSSSVSPFQA</sequence>
<comment type="caution">
    <text evidence="2">The sequence shown here is derived from an EMBL/GenBank/DDBJ whole genome shotgun (WGS) entry which is preliminary data.</text>
</comment>
<dbReference type="AlphaFoldDB" id="A0A3M7SMD7"/>
<keyword evidence="1" id="KW-0732">Signal</keyword>
<keyword evidence="3" id="KW-1185">Reference proteome</keyword>
<dbReference type="EMBL" id="REGN01001111">
    <property type="protein sequence ID" value="RNA36943.1"/>
    <property type="molecule type" value="Genomic_DNA"/>
</dbReference>
<evidence type="ECO:0008006" key="4">
    <source>
        <dbReference type="Google" id="ProtNLM"/>
    </source>
</evidence>
<evidence type="ECO:0000313" key="2">
    <source>
        <dbReference type="EMBL" id="RNA36943.1"/>
    </source>
</evidence>
<gene>
    <name evidence="2" type="ORF">BpHYR1_037039</name>
</gene>
<reference evidence="2 3" key="1">
    <citation type="journal article" date="2018" name="Sci. Rep.">
        <title>Genomic signatures of local adaptation to the degree of environmental predictability in rotifers.</title>
        <authorList>
            <person name="Franch-Gras L."/>
            <person name="Hahn C."/>
            <person name="Garcia-Roger E.M."/>
            <person name="Carmona M.J."/>
            <person name="Serra M."/>
            <person name="Gomez A."/>
        </authorList>
    </citation>
    <scope>NUCLEOTIDE SEQUENCE [LARGE SCALE GENOMIC DNA]</scope>
    <source>
        <strain evidence="2">HYR1</strain>
    </source>
</reference>
<accession>A0A3M7SMD7</accession>
<feature type="signal peptide" evidence="1">
    <location>
        <begin position="1"/>
        <end position="23"/>
    </location>
</feature>
<evidence type="ECO:0000313" key="3">
    <source>
        <dbReference type="Proteomes" id="UP000276133"/>
    </source>
</evidence>
<dbReference type="Proteomes" id="UP000276133">
    <property type="component" value="Unassembled WGS sequence"/>
</dbReference>
<name>A0A3M7SMD7_BRAPC</name>
<feature type="chain" id="PRO_5018222377" description="Secreted protein" evidence="1">
    <location>
        <begin position="24"/>
        <end position="79"/>
    </location>
</feature>